<protein>
    <submittedName>
        <fullName evidence="2">Uncharacterized protein</fullName>
    </submittedName>
</protein>
<name>A0A347U6J2_9BACT</name>
<dbReference type="AlphaFoldDB" id="A0A347U6J2"/>
<gene>
    <name evidence="1" type="ORF">AELL_0790</name>
    <name evidence="2" type="ORF">CP962_06820</name>
</gene>
<accession>A0A347U6J2</accession>
<reference evidence="1 3" key="2">
    <citation type="submission" date="2018-08" db="EMBL/GenBank/DDBJ databases">
        <title>Complete genome of the Arcobacter ellisii type strain LMG 26155.</title>
        <authorList>
            <person name="Miller W.G."/>
            <person name="Yee E."/>
            <person name="Bono J.L."/>
        </authorList>
    </citation>
    <scope>NUCLEOTIDE SEQUENCE [LARGE SCALE GENOMIC DNA]</scope>
    <source>
        <strain evidence="1 3">LMG 26155</strain>
    </source>
</reference>
<sequence length="62" mass="7308">MTIEVTETQRDIIKEILTILDERKKEKNGLKKTNVSPYQISKRINKSYFGVIKSLNNLKERL</sequence>
<evidence type="ECO:0000313" key="2">
    <source>
        <dbReference type="EMBL" id="RXI31167.1"/>
    </source>
</evidence>
<dbReference type="Proteomes" id="UP000290588">
    <property type="component" value="Unassembled WGS sequence"/>
</dbReference>
<reference evidence="2 4" key="1">
    <citation type="submission" date="2017-09" db="EMBL/GenBank/DDBJ databases">
        <title>Genomics of the genus Arcobacter.</title>
        <authorList>
            <person name="Perez-Cataluna A."/>
            <person name="Figueras M.J."/>
            <person name="Salas-Masso N."/>
        </authorList>
    </citation>
    <scope>NUCLEOTIDE SEQUENCE [LARGE SCALE GENOMIC DNA]</scope>
    <source>
        <strain evidence="2 4">CECT 7837</strain>
    </source>
</reference>
<evidence type="ECO:0000313" key="1">
    <source>
        <dbReference type="EMBL" id="AXX94470.1"/>
    </source>
</evidence>
<dbReference type="RefSeq" id="WP_118916697.1">
    <property type="nucleotide sequence ID" value="NZ_CP032097.1"/>
</dbReference>
<evidence type="ECO:0000313" key="4">
    <source>
        <dbReference type="Proteomes" id="UP000290588"/>
    </source>
</evidence>
<dbReference type="EMBL" id="CP032097">
    <property type="protein sequence ID" value="AXX94470.1"/>
    <property type="molecule type" value="Genomic_DNA"/>
</dbReference>
<dbReference type="Proteomes" id="UP000262582">
    <property type="component" value="Chromosome"/>
</dbReference>
<keyword evidence="3" id="KW-1185">Reference proteome</keyword>
<evidence type="ECO:0000313" key="3">
    <source>
        <dbReference type="Proteomes" id="UP000262582"/>
    </source>
</evidence>
<dbReference type="EMBL" id="NXIG01000005">
    <property type="protein sequence ID" value="RXI31167.1"/>
    <property type="molecule type" value="Genomic_DNA"/>
</dbReference>
<dbReference type="KEGG" id="aell:AELL_0790"/>
<organism evidence="2 4">
    <name type="scientific">Arcobacter ellisii</name>
    <dbReference type="NCBI Taxonomy" id="913109"/>
    <lineage>
        <taxon>Bacteria</taxon>
        <taxon>Pseudomonadati</taxon>
        <taxon>Campylobacterota</taxon>
        <taxon>Epsilonproteobacteria</taxon>
        <taxon>Campylobacterales</taxon>
        <taxon>Arcobacteraceae</taxon>
        <taxon>Arcobacter</taxon>
    </lineage>
</organism>
<proteinExistence type="predicted"/>